<feature type="region of interest" description="Disordered" evidence="2">
    <location>
        <begin position="1"/>
        <end position="59"/>
    </location>
</feature>
<feature type="coiled-coil region" evidence="1">
    <location>
        <begin position="194"/>
        <end position="240"/>
    </location>
</feature>
<protein>
    <submittedName>
        <fullName evidence="3">Uncharacterized protein</fullName>
    </submittedName>
</protein>
<dbReference type="AlphaFoldDB" id="B3T212"/>
<accession>B3T212</accession>
<evidence type="ECO:0000256" key="2">
    <source>
        <dbReference type="SAM" id="MobiDB-lite"/>
    </source>
</evidence>
<dbReference type="EMBL" id="EU016580">
    <property type="protein sequence ID" value="ABZ06621.1"/>
    <property type="molecule type" value="Genomic_DNA"/>
</dbReference>
<feature type="coiled-coil region" evidence="1">
    <location>
        <begin position="115"/>
        <end position="145"/>
    </location>
</feature>
<evidence type="ECO:0000313" key="3">
    <source>
        <dbReference type="EMBL" id="ABZ06621.1"/>
    </source>
</evidence>
<name>B3T212_9ZZZZ</name>
<organism evidence="3">
    <name type="scientific">uncultured marine microorganism HF4000_133G03</name>
    <dbReference type="NCBI Taxonomy" id="455521"/>
    <lineage>
        <taxon>unclassified sequences</taxon>
        <taxon>environmental samples</taxon>
    </lineage>
</organism>
<reference evidence="3" key="1">
    <citation type="journal article" date="2008" name="ISME J.">
        <title>Genomic patterns of recombination, clonal divergence and environment in marine microbial populations.</title>
        <authorList>
            <person name="Konstantinidis K.T."/>
            <person name="Delong E.F."/>
        </authorList>
    </citation>
    <scope>NUCLEOTIDE SEQUENCE</scope>
</reference>
<keyword evidence="1" id="KW-0175">Coiled coil</keyword>
<gene>
    <name evidence="3" type="ORF">ALOHA_HF4000133G03ctg1g26</name>
</gene>
<sequence length="387" mass="48117">MNKKNKKKTRKRSRKIRKRKKHKLRKKVKHIQIKKKTKKSIKIKKKYRKSGKRKKLKRRKKVKRIKITKKTKSLRINKQLAQPQKLNFQKVLNFILQPFVKLYEDFKEKRKIKKLKQINFERKEKERQIKEEERLRKKMKEYEFQDEVRIARMRSHDLKRFIREEQAILRREQVDKRRRFLEDLKLEKKIELFRKRELEQIKRMERVALQEEREDYRPVLERLEKIKEKYRLIREQKIRERVKSLGLEVLDADTKEDLLQKQKAYEEHRQKIELVLESFYRSANSLVFQLNKRYIPKHKSILRVIDRRYEENLCFIRYDDHSDDDWLILIYLEDSNPAKETIIVEDKTNPEKHVTKSFQTRDIFAYSDYLVDQMTSHIDRERQKKAS</sequence>
<evidence type="ECO:0000256" key="1">
    <source>
        <dbReference type="SAM" id="Coils"/>
    </source>
</evidence>
<proteinExistence type="predicted"/>